<dbReference type="EMBL" id="CP003788">
    <property type="protein sequence ID" value="AFR09309.1"/>
    <property type="molecule type" value="Genomic_DNA"/>
</dbReference>
<dbReference type="HOGENOM" id="CLU_3254762_0_0_11"/>
<dbReference type="Proteomes" id="UP000003779">
    <property type="component" value="Chromosome"/>
</dbReference>
<gene>
    <name evidence="1" type="ordered locus">B005_3479</name>
</gene>
<sequence length="42" mass="3987">MSAQVGGGEFVLAGGSASGPTAQVGGRELVLGVFGPALELAQ</sequence>
<proteinExistence type="predicted"/>
<protein>
    <submittedName>
        <fullName evidence="1">Uncharacterized protein</fullName>
    </submittedName>
</protein>
<name>J7LEN9_NOCAA</name>
<organism evidence="1 2">
    <name type="scientific">Nocardiopsis alba (strain ATCC BAA-2165 / BE74)</name>
    <dbReference type="NCBI Taxonomy" id="1205910"/>
    <lineage>
        <taxon>Bacteria</taxon>
        <taxon>Bacillati</taxon>
        <taxon>Actinomycetota</taxon>
        <taxon>Actinomycetes</taxon>
        <taxon>Streptosporangiales</taxon>
        <taxon>Nocardiopsidaceae</taxon>
        <taxon>Nocardiopsis</taxon>
    </lineage>
</organism>
<dbReference type="KEGG" id="nal:B005_3479"/>
<evidence type="ECO:0000313" key="1">
    <source>
        <dbReference type="EMBL" id="AFR09309.1"/>
    </source>
</evidence>
<reference evidence="2" key="2">
    <citation type="submission" date="2012-08" db="EMBL/GenBank/DDBJ databases">
        <title>Whole-genome sequence of Nocardiopsis alba strain ATCC BAA-2165 associated with honeybees.</title>
        <authorList>
            <person name="Qiao J."/>
            <person name="Chen L."/>
            <person name="Li Y."/>
            <person name="Wang J."/>
            <person name="Zhang W."/>
            <person name="Chen S."/>
        </authorList>
    </citation>
    <scope>NUCLEOTIDE SEQUENCE [LARGE SCALE GENOMIC DNA]</scope>
    <source>
        <strain evidence="2">ATCC BAA-2165 / BE74</strain>
    </source>
</reference>
<reference evidence="1 2" key="1">
    <citation type="journal article" date="2012" name="J. Bacteriol.">
        <title>Whole-Genome Sequence of Nocardiopsis alba Strain ATCC BAA-2165, Associated with Honeybees.</title>
        <authorList>
            <person name="Qiao J."/>
            <person name="Chen L."/>
            <person name="Li Y."/>
            <person name="Wang J."/>
            <person name="Zhang W."/>
            <person name="Chen S."/>
        </authorList>
    </citation>
    <scope>NUCLEOTIDE SEQUENCE [LARGE SCALE GENOMIC DNA]</scope>
    <source>
        <strain evidence="2">ATCC BAA-2165 / BE74</strain>
    </source>
</reference>
<dbReference type="AlphaFoldDB" id="J7LEN9"/>
<dbReference type="PATRIC" id="fig|1205910.3.peg.3287"/>
<accession>J7LEN9</accession>
<evidence type="ECO:0000313" key="2">
    <source>
        <dbReference type="Proteomes" id="UP000003779"/>
    </source>
</evidence>
<dbReference type="STRING" id="1205910.B005_3479"/>